<dbReference type="HOGENOM" id="CLU_768892_0_0_0"/>
<dbReference type="InterPro" id="IPR023614">
    <property type="entry name" value="Porin_dom_sf"/>
</dbReference>
<protein>
    <submittedName>
        <fullName evidence="2">Uncharacterized protein</fullName>
    </submittedName>
</protein>
<feature type="chain" id="PRO_5003048231" evidence="1">
    <location>
        <begin position="20"/>
        <end position="348"/>
    </location>
</feature>
<dbReference type="EMBL" id="AP011529">
    <property type="protein sequence ID" value="BAI81251.1"/>
    <property type="molecule type" value="Genomic_DNA"/>
</dbReference>
<feature type="signal peptide" evidence="1">
    <location>
        <begin position="1"/>
        <end position="19"/>
    </location>
</feature>
<dbReference type="KEGG" id="ddf:DEFDS_1796"/>
<reference evidence="2 3" key="1">
    <citation type="journal article" date="2010" name="DNA Res.">
        <title>Bacterial lifestyle in a deep-sea hydrothermal vent chimney revealed by the genome sequence of the thermophilic bacterium Deferribacter desulfuricans SSM1.</title>
        <authorList>
            <person name="Takaki Y."/>
            <person name="Shimamura S."/>
            <person name="Nakagawa S."/>
            <person name="Fukuhara Y."/>
            <person name="Horikawa H."/>
            <person name="Ankai A."/>
            <person name="Harada T."/>
            <person name="Hosoyama A."/>
            <person name="Oguchi A."/>
            <person name="Fukui S."/>
            <person name="Fujita N."/>
            <person name="Takami H."/>
            <person name="Takai K."/>
        </authorList>
    </citation>
    <scope>NUCLEOTIDE SEQUENCE [LARGE SCALE GENOMIC DNA]</scope>
    <source>
        <strain evidence="3">DSM 14783 / JCM 11476 / NBRC 101012 / SSM1</strain>
    </source>
</reference>
<keyword evidence="3" id="KW-1185">Reference proteome</keyword>
<gene>
    <name evidence="2" type="ordered locus">DEFDS_1796</name>
</gene>
<dbReference type="Gene3D" id="2.40.160.10">
    <property type="entry name" value="Porin"/>
    <property type="match status" value="1"/>
</dbReference>
<organism evidence="2 3">
    <name type="scientific">Deferribacter desulfuricans (strain DSM 14783 / JCM 11476 / NBRC 101012 / SSM1)</name>
    <dbReference type="NCBI Taxonomy" id="639282"/>
    <lineage>
        <taxon>Bacteria</taxon>
        <taxon>Pseudomonadati</taxon>
        <taxon>Deferribacterota</taxon>
        <taxon>Deferribacteres</taxon>
        <taxon>Deferribacterales</taxon>
        <taxon>Deferribacteraceae</taxon>
        <taxon>Deferribacter</taxon>
    </lineage>
</organism>
<evidence type="ECO:0000256" key="1">
    <source>
        <dbReference type="SAM" id="SignalP"/>
    </source>
</evidence>
<dbReference type="Proteomes" id="UP000001520">
    <property type="component" value="Chromosome"/>
</dbReference>
<dbReference type="eggNOG" id="COG3637">
    <property type="taxonomic scope" value="Bacteria"/>
</dbReference>
<keyword evidence="1" id="KW-0732">Signal</keyword>
<dbReference type="OrthoDB" id="5413915at2"/>
<dbReference type="AlphaFoldDB" id="D3P961"/>
<dbReference type="STRING" id="639282.DEFDS_1796"/>
<accession>D3P961</accession>
<evidence type="ECO:0000313" key="2">
    <source>
        <dbReference type="EMBL" id="BAI81251.1"/>
    </source>
</evidence>
<evidence type="ECO:0000313" key="3">
    <source>
        <dbReference type="Proteomes" id="UP000001520"/>
    </source>
</evidence>
<sequence>MKKLLVTALFLVFAVTAFATDFSFYGSLRFSTFYTSTNSDYNDYNYGVDESDLDIYNWGNTAISRLGVKADIGNGLKARIEMGLKGSNKGNTVYTRLYYVDYNMGALTLRLGQDYTPVGTGVDQVFDSDNDMAGFGALYEGRIPQIKLMAGGFQLALISPKKTGNGTQFDSVLPKIEAAYKFKVDPVSLGLEAGYTTYKYDDDFGASDETFTAYVLAAEADFNVNVVDVYLSGFYGTNLADYGFSNLANSTYLVASDDDTTTWGAIVGLTFKVADNIKATVGYGYTKMDNDAWAENDEQQAYFANLKYAINKNFFIQPEVGVYDYMKDNNDVDEGKMVYFGAKWQVNF</sequence>
<proteinExistence type="predicted"/>
<name>D3P961_DEFDS</name>
<dbReference type="RefSeq" id="WP_013008496.1">
    <property type="nucleotide sequence ID" value="NC_013939.1"/>
</dbReference>
<dbReference type="SUPFAM" id="SSF56935">
    <property type="entry name" value="Porins"/>
    <property type="match status" value="1"/>
</dbReference>